<protein>
    <submittedName>
        <fullName evidence="5">Retrovirus-related Pol polyprotein type-1 like protein</fullName>
    </submittedName>
</protein>
<dbReference type="Proteomes" id="UP000807504">
    <property type="component" value="Unassembled WGS sequence"/>
</dbReference>
<evidence type="ECO:0000313" key="5">
    <source>
        <dbReference type="EMBL" id="KAF8784074.1"/>
    </source>
</evidence>
<evidence type="ECO:0000256" key="1">
    <source>
        <dbReference type="PROSITE-ProRule" id="PRU00042"/>
    </source>
</evidence>
<keyword evidence="6" id="KW-1185">Reference proteome</keyword>
<dbReference type="Gene3D" id="3.30.160.60">
    <property type="entry name" value="Classic Zinc Finger"/>
    <property type="match status" value="1"/>
</dbReference>
<dbReference type="SMART" id="SM00355">
    <property type="entry name" value="ZnF_C2H2"/>
    <property type="match status" value="3"/>
</dbReference>
<organism evidence="5 6">
    <name type="scientific">Argiope bruennichi</name>
    <name type="common">Wasp spider</name>
    <name type="synonym">Aranea bruennichi</name>
    <dbReference type="NCBI Taxonomy" id="94029"/>
    <lineage>
        <taxon>Eukaryota</taxon>
        <taxon>Metazoa</taxon>
        <taxon>Ecdysozoa</taxon>
        <taxon>Arthropoda</taxon>
        <taxon>Chelicerata</taxon>
        <taxon>Arachnida</taxon>
        <taxon>Araneae</taxon>
        <taxon>Araneomorphae</taxon>
        <taxon>Entelegynae</taxon>
        <taxon>Araneoidea</taxon>
        <taxon>Araneidae</taxon>
        <taxon>Argiope</taxon>
    </lineage>
</organism>
<evidence type="ECO:0000259" key="4">
    <source>
        <dbReference type="PROSITE" id="PS50878"/>
    </source>
</evidence>
<feature type="region of interest" description="Disordered" evidence="2">
    <location>
        <begin position="1"/>
        <end position="20"/>
    </location>
</feature>
<dbReference type="InterPro" id="IPR013087">
    <property type="entry name" value="Znf_C2H2_type"/>
</dbReference>
<sequence length="1085" mass="122292">MAASCEARRMEEDGHVTPEGTSPDCVEGAVVLPIPTDGCFRCTLCTNEYDRVDAISRHTRDHHSTPVMFKCSKCGRMGGNYRSISIHHGKCNGPRPAVSDAALPFACSACERKFVSKLSMTQHKRHAHPAVRNEERLEKLEASKRLPSNRVWSPDEEKNFVRVAKGLTNLTRQIQRALITEFPGKTKTQILNKWKALRRLRLRQQRANQVTTPAEKVQDQEVPVQKPTSRECGHGKVHELKVSWAYVVKTTHRVINRIELSGPPRKVQDRLTSRRASRRRVEVPHFKERKRRFAEVQRLWDLAPDKLATAILDGENTRVTPDLETAEKHFSSLFQTRNDLCGPLEYAGDSKCTKPLEFTPKEVKRVIKGCRLRGASGPDGLRPVSLKRSLKRGVEHELAALFNLWLKFRKVPAFQCAHRTVLIPKAGAQPKDMSTWRPITVGNLLLRLFCSMLAKRLSCSMPICEIQRGFVPCDGIAENNFLFARLLKDGNTSTPETAIVLLDFARAFDSVGHVHLFAALERLGVCNAYQQVFKYLYGVSTTRLQVGGGFSQPIRFERGVMQGNPASTELFKAALDPLICRLQRSGYGIMLRGASQRLGCLGFADDMIVVAESVQGMTEQLAIVSDFCRGFGLELNVRKCKSVLLRRTRDCVVVDTAAKWKVGEEEIPQVSVESTMKYLGVEFTPLRGPRMFDLEGRLGRMIERIGASGTGLKPDQRVALLCTYAVPRLLHQMTYCPVSGVVLDCLDRMIRKAVKEWVKLPPSATDGVLYAASKDGGLAIPKLSSIVPMAKAKSLKRLAASSFAMVTETLAALSEEERSSIWGACRKRKVRGDWRRAEAMGWEWLPVQGVGVQHFLSSNVSNSWLRKPPGMKASTWCRCLQLRTDTYPTRTALTRGREGLRECRLCRFPHETLRHLLSKCPELKGQHIRRHDRIVELLARQCASHGWRVRKEFRCRLNNGIVLVPDLILHDNGGRAIVIDVAITYESAQPDVFELAYDMKAKKYEVLREYLANEGLGETATFHGFILGCRGAFPKINDQVLDDVGIRNWHFKAMLSRRVLQMSVDMLQRLGDHEGSWENYQDVDN</sequence>
<dbReference type="PROSITE" id="PS50157">
    <property type="entry name" value="ZINC_FINGER_C2H2_2"/>
    <property type="match status" value="1"/>
</dbReference>
<dbReference type="PANTHER" id="PTHR19446">
    <property type="entry name" value="REVERSE TRANSCRIPTASES"/>
    <property type="match status" value="1"/>
</dbReference>
<name>A0A8T0EYZ5_ARGBR</name>
<evidence type="ECO:0000259" key="3">
    <source>
        <dbReference type="PROSITE" id="PS50157"/>
    </source>
</evidence>
<dbReference type="AlphaFoldDB" id="A0A8T0EYZ5"/>
<dbReference type="EMBL" id="JABXBU010001186">
    <property type="protein sequence ID" value="KAF8784074.1"/>
    <property type="molecule type" value="Genomic_DNA"/>
</dbReference>
<dbReference type="PROSITE" id="PS50878">
    <property type="entry name" value="RT_POL"/>
    <property type="match status" value="1"/>
</dbReference>
<keyword evidence="1" id="KW-0479">Metal-binding</keyword>
<feature type="region of interest" description="Disordered" evidence="2">
    <location>
        <begin position="207"/>
        <end position="232"/>
    </location>
</feature>
<dbReference type="SUPFAM" id="SSF56672">
    <property type="entry name" value="DNA/RNA polymerases"/>
    <property type="match status" value="1"/>
</dbReference>
<dbReference type="CDD" id="cd01650">
    <property type="entry name" value="RT_nLTR_like"/>
    <property type="match status" value="1"/>
</dbReference>
<dbReference type="Pfam" id="PF00078">
    <property type="entry name" value="RVT_1"/>
    <property type="match status" value="1"/>
</dbReference>
<feature type="compositionally biased region" description="Basic and acidic residues" evidence="2">
    <location>
        <begin position="1"/>
        <end position="16"/>
    </location>
</feature>
<dbReference type="PROSITE" id="PS00028">
    <property type="entry name" value="ZINC_FINGER_C2H2_1"/>
    <property type="match status" value="2"/>
</dbReference>
<evidence type="ECO:0000313" key="6">
    <source>
        <dbReference type="Proteomes" id="UP000807504"/>
    </source>
</evidence>
<proteinExistence type="predicted"/>
<keyword evidence="1" id="KW-0863">Zinc-finger</keyword>
<dbReference type="GO" id="GO:0071897">
    <property type="term" value="P:DNA biosynthetic process"/>
    <property type="evidence" value="ECO:0007669"/>
    <property type="project" value="UniProtKB-ARBA"/>
</dbReference>
<feature type="domain" description="C2H2-type" evidence="3">
    <location>
        <begin position="105"/>
        <end position="133"/>
    </location>
</feature>
<comment type="caution">
    <text evidence="5">The sequence shown here is derived from an EMBL/GenBank/DDBJ whole genome shotgun (WGS) entry which is preliminary data.</text>
</comment>
<gene>
    <name evidence="5" type="ORF">HNY73_011695</name>
</gene>
<reference evidence="5" key="1">
    <citation type="journal article" date="2020" name="bioRxiv">
        <title>Chromosome-level reference genome of the European wasp spider Argiope bruennichi: a resource for studies on range expansion and evolutionary adaptation.</title>
        <authorList>
            <person name="Sheffer M.M."/>
            <person name="Hoppe A."/>
            <person name="Krehenwinkel H."/>
            <person name="Uhl G."/>
            <person name="Kuss A.W."/>
            <person name="Jensen L."/>
            <person name="Jensen C."/>
            <person name="Gillespie R.G."/>
            <person name="Hoff K.J."/>
            <person name="Prost S."/>
        </authorList>
    </citation>
    <scope>NUCLEOTIDE SEQUENCE</scope>
</reference>
<keyword evidence="1" id="KW-0862">Zinc</keyword>
<evidence type="ECO:0000256" key="2">
    <source>
        <dbReference type="SAM" id="MobiDB-lite"/>
    </source>
</evidence>
<dbReference type="InterPro" id="IPR043502">
    <property type="entry name" value="DNA/RNA_pol_sf"/>
</dbReference>
<dbReference type="InterPro" id="IPR000477">
    <property type="entry name" value="RT_dom"/>
</dbReference>
<reference evidence="5" key="2">
    <citation type="submission" date="2020-06" db="EMBL/GenBank/DDBJ databases">
        <authorList>
            <person name="Sheffer M."/>
        </authorList>
    </citation>
    <scope>NUCLEOTIDE SEQUENCE</scope>
</reference>
<feature type="domain" description="Reverse transcriptase" evidence="4">
    <location>
        <begin position="404"/>
        <end position="683"/>
    </location>
</feature>
<accession>A0A8T0EYZ5</accession>
<dbReference type="GO" id="GO:0008270">
    <property type="term" value="F:zinc ion binding"/>
    <property type="evidence" value="ECO:0007669"/>
    <property type="project" value="UniProtKB-KW"/>
</dbReference>